<dbReference type="InterPro" id="IPR044144">
    <property type="entry name" value="SAF_UxaA/GarD"/>
</dbReference>
<proteinExistence type="predicted"/>
<dbReference type="EMBL" id="LSKU01000001">
    <property type="protein sequence ID" value="KXG44583.1"/>
    <property type="molecule type" value="Genomic_DNA"/>
</dbReference>
<feature type="domain" description="SAF" evidence="2">
    <location>
        <begin position="11"/>
        <end position="86"/>
    </location>
</feature>
<evidence type="ECO:0000259" key="2">
    <source>
        <dbReference type="SMART" id="SM00858"/>
    </source>
</evidence>
<comment type="caution">
    <text evidence="3">The sequence shown here is derived from an EMBL/GenBank/DDBJ whole genome shotgun (WGS) entry which is preliminary data.</text>
</comment>
<protein>
    <recommendedName>
        <fullName evidence="2">SAF domain-containing protein</fullName>
    </recommendedName>
</protein>
<dbReference type="Pfam" id="PF08666">
    <property type="entry name" value="SAF"/>
    <property type="match status" value="1"/>
</dbReference>
<dbReference type="RefSeq" id="WP_068726487.1">
    <property type="nucleotide sequence ID" value="NZ_LSKU01000001.1"/>
</dbReference>
<dbReference type="AlphaFoldDB" id="A0A135L6Y5"/>
<dbReference type="GO" id="GO:0019698">
    <property type="term" value="P:D-galacturonate catabolic process"/>
    <property type="evidence" value="ECO:0007669"/>
    <property type="project" value="TreeGrafter"/>
</dbReference>
<reference evidence="3 4" key="1">
    <citation type="submission" date="2016-02" db="EMBL/GenBank/DDBJ databases">
        <title>Draft Genome for Tepidibacillus decaturensis nov. sp. Strain Z9, an Anaerobic, Moderately Thermophilic and Heterotrophic Bacterium from Deep Subsurface of the Illinois Basin, USA.</title>
        <authorList>
            <person name="Dong Y."/>
            <person name="Chang J.Y."/>
            <person name="Sanford R."/>
            <person name="Fouke B.W."/>
        </authorList>
    </citation>
    <scope>NUCLEOTIDE SEQUENCE [LARGE SCALE GENOMIC DNA]</scope>
    <source>
        <strain evidence="3 4">Z9</strain>
    </source>
</reference>
<name>A0A135L6Y5_9BACI</name>
<dbReference type="InterPro" id="IPR013974">
    <property type="entry name" value="SAF"/>
</dbReference>
<dbReference type="SMART" id="SM00858">
    <property type="entry name" value="SAF"/>
    <property type="match status" value="1"/>
</dbReference>
<evidence type="ECO:0000313" key="4">
    <source>
        <dbReference type="Proteomes" id="UP000070352"/>
    </source>
</evidence>
<organism evidence="3 4">
    <name type="scientific">Tepidibacillus decaturensis</name>
    <dbReference type="NCBI Taxonomy" id="1413211"/>
    <lineage>
        <taxon>Bacteria</taxon>
        <taxon>Bacillati</taxon>
        <taxon>Bacillota</taxon>
        <taxon>Bacilli</taxon>
        <taxon>Bacillales</taxon>
        <taxon>Bacillaceae</taxon>
        <taxon>Tepidibacillus</taxon>
    </lineage>
</organism>
<evidence type="ECO:0000256" key="1">
    <source>
        <dbReference type="ARBA" id="ARBA00023239"/>
    </source>
</evidence>
<dbReference type="CDD" id="cd11613">
    <property type="entry name" value="SAF_AH_GD"/>
    <property type="match status" value="1"/>
</dbReference>
<dbReference type="STRING" id="1413211.U473_11565"/>
<keyword evidence="1" id="KW-0456">Lyase</keyword>
<gene>
    <name evidence="3" type="ORF">U473_11565</name>
</gene>
<dbReference type="Gene3D" id="2.30.130.110">
    <property type="match status" value="1"/>
</dbReference>
<dbReference type="InterPro" id="IPR052172">
    <property type="entry name" value="UxaA_altronate/galactarate_dh"/>
</dbReference>
<accession>A0A135L6Y5</accession>
<keyword evidence="4" id="KW-1185">Reference proteome</keyword>
<dbReference type="PANTHER" id="PTHR30536">
    <property type="entry name" value="ALTRONATE/GALACTARATE DEHYDRATASE"/>
    <property type="match status" value="1"/>
</dbReference>
<dbReference type="GO" id="GO:0016829">
    <property type="term" value="F:lyase activity"/>
    <property type="evidence" value="ECO:0007669"/>
    <property type="project" value="UniProtKB-KW"/>
</dbReference>
<dbReference type="PANTHER" id="PTHR30536:SF5">
    <property type="entry name" value="ALTRONATE DEHYDRATASE"/>
    <property type="match status" value="1"/>
</dbReference>
<dbReference type="OrthoDB" id="9804574at2"/>
<sequence>MRLIAVLNENDNVATALTHIERGTELTWKTSKGSFKITTNEKIPLGHKVALEAISIKGNVIKYGEVIGIAKDEIKVGDLVHVHNIESIRGRGDLAKEAK</sequence>
<dbReference type="Proteomes" id="UP000070352">
    <property type="component" value="Unassembled WGS sequence"/>
</dbReference>
<evidence type="ECO:0000313" key="3">
    <source>
        <dbReference type="EMBL" id="KXG44583.1"/>
    </source>
</evidence>